<dbReference type="FunFam" id="1.10.1030.10:FF:000002">
    <property type="entry name" value="Carbamoyl-phosphate synthase large chain"/>
    <property type="match status" value="1"/>
</dbReference>
<keyword evidence="28" id="KW-1185">Reference proteome</keyword>
<protein>
    <recommendedName>
        <fullName evidence="22">Carbamoyl phosphate synthase arginine-specific large chain</fullName>
        <ecNumber evidence="15">6.3.4.16</ecNumber>
        <ecNumber evidence="4">6.3.5.5</ecNumber>
    </recommendedName>
    <alternativeName>
        <fullName evidence="17">Ammonium-dependent carbamoyl phosphate synthetase</fullName>
    </alternativeName>
    <alternativeName>
        <fullName evidence="16">Arginine-specific carbamoyl phosphate synthetase, ammonia chain</fullName>
    </alternativeName>
    <alternativeName>
        <fullName evidence="21">Carbamoyl phosphate synthase pyrimidine-specific large chain</fullName>
    </alternativeName>
</protein>
<evidence type="ECO:0000256" key="24">
    <source>
        <dbReference type="SAM" id="MobiDB-lite"/>
    </source>
</evidence>
<dbReference type="FunFam" id="3.40.50.20:FF:000002">
    <property type="entry name" value="Carbamoyl-phosphate synthase large chain"/>
    <property type="match status" value="1"/>
</dbReference>
<comment type="similarity">
    <text evidence="3">Belongs to the CarB family.</text>
</comment>
<evidence type="ECO:0000256" key="18">
    <source>
        <dbReference type="ARBA" id="ARBA00047359"/>
    </source>
</evidence>
<dbReference type="PROSITE" id="PS51855">
    <property type="entry name" value="MGS"/>
    <property type="match status" value="1"/>
</dbReference>
<evidence type="ECO:0000256" key="2">
    <source>
        <dbReference type="ARBA" id="ARBA00005077"/>
    </source>
</evidence>
<dbReference type="GO" id="GO:0005524">
    <property type="term" value="F:ATP binding"/>
    <property type="evidence" value="ECO:0007669"/>
    <property type="project" value="UniProtKB-UniRule"/>
</dbReference>
<dbReference type="Gene3D" id="3.40.50.1380">
    <property type="entry name" value="Methylglyoxal synthase-like domain"/>
    <property type="match status" value="1"/>
</dbReference>
<dbReference type="SUPFAM" id="SSF56059">
    <property type="entry name" value="Glutathione synthetase ATP-binding domain-like"/>
    <property type="match status" value="2"/>
</dbReference>
<comment type="pathway">
    <text evidence="2">Amino-acid biosynthesis; L-arginine biosynthesis; carbamoyl phosphate from bicarbonate: step 1/1.</text>
</comment>
<dbReference type="Gene3D" id="3.30.470.20">
    <property type="entry name" value="ATP-grasp fold, B domain"/>
    <property type="match status" value="2"/>
</dbReference>
<feature type="domain" description="ATP-grasp" evidence="25">
    <location>
        <begin position="815"/>
        <end position="1007"/>
    </location>
</feature>
<dbReference type="GO" id="GO:0004088">
    <property type="term" value="F:carbamoyl-phosphate synthase (glutamine-hydrolyzing) activity"/>
    <property type="evidence" value="ECO:0007669"/>
    <property type="project" value="UniProtKB-EC"/>
</dbReference>
<dbReference type="Gene3D" id="1.10.1030.10">
    <property type="entry name" value="Carbamoyl-phosphate synthetase, large subunit oligomerisation domain"/>
    <property type="match status" value="1"/>
</dbReference>
<dbReference type="InterPro" id="IPR016185">
    <property type="entry name" value="PreATP-grasp_dom_sf"/>
</dbReference>
<evidence type="ECO:0000256" key="23">
    <source>
        <dbReference type="PROSITE-ProRule" id="PRU00409"/>
    </source>
</evidence>
<evidence type="ECO:0000256" key="10">
    <source>
        <dbReference type="ARBA" id="ARBA00022741"/>
    </source>
</evidence>
<evidence type="ECO:0000256" key="13">
    <source>
        <dbReference type="ARBA" id="ARBA00022975"/>
    </source>
</evidence>
<evidence type="ECO:0000256" key="14">
    <source>
        <dbReference type="ARBA" id="ARBA00023211"/>
    </source>
</evidence>
<keyword evidence="6" id="KW-0436">Ligase</keyword>
<dbReference type="PROSITE" id="PS00866">
    <property type="entry name" value="CPSASE_1"/>
    <property type="match status" value="2"/>
</dbReference>
<dbReference type="PANTHER" id="PTHR11405:SF53">
    <property type="entry name" value="CARBAMOYL-PHOSPHATE SYNTHASE [AMMONIA], MITOCHONDRIAL"/>
    <property type="match status" value="1"/>
</dbReference>
<keyword evidence="14" id="KW-0464">Manganese</keyword>
<dbReference type="AlphaFoldDB" id="A0A1Y2HPC1"/>
<organism evidence="27 28">
    <name type="scientific">Catenaria anguillulae PL171</name>
    <dbReference type="NCBI Taxonomy" id="765915"/>
    <lineage>
        <taxon>Eukaryota</taxon>
        <taxon>Fungi</taxon>
        <taxon>Fungi incertae sedis</taxon>
        <taxon>Blastocladiomycota</taxon>
        <taxon>Blastocladiomycetes</taxon>
        <taxon>Blastocladiales</taxon>
        <taxon>Catenariaceae</taxon>
        <taxon>Catenaria</taxon>
    </lineage>
</organism>
<dbReference type="NCBIfam" id="NF009455">
    <property type="entry name" value="PRK12815.1"/>
    <property type="match status" value="1"/>
</dbReference>
<dbReference type="InterPro" id="IPR058047">
    <property type="entry name" value="CPSase_preATP-grasp"/>
</dbReference>
<name>A0A1Y2HPC1_9FUNG</name>
<comment type="caution">
    <text evidence="27">The sequence shown here is derived from an EMBL/GenBank/DDBJ whole genome shotgun (WGS) entry which is preliminary data.</text>
</comment>
<evidence type="ECO:0000256" key="3">
    <source>
        <dbReference type="ARBA" id="ARBA00009799"/>
    </source>
</evidence>
<dbReference type="GO" id="GO:0046872">
    <property type="term" value="F:metal ion binding"/>
    <property type="evidence" value="ECO:0007669"/>
    <property type="project" value="UniProtKB-KW"/>
</dbReference>
<feature type="domain" description="MGS-like" evidence="26">
    <location>
        <begin position="1076"/>
        <end position="1237"/>
    </location>
</feature>
<evidence type="ECO:0000256" key="4">
    <source>
        <dbReference type="ARBA" id="ARBA00012738"/>
    </source>
</evidence>
<dbReference type="OrthoDB" id="1924069at2759"/>
<keyword evidence="11 23" id="KW-0067">ATP-binding</keyword>
<evidence type="ECO:0000313" key="27">
    <source>
        <dbReference type="EMBL" id="ORZ36430.1"/>
    </source>
</evidence>
<dbReference type="EC" id="6.3.4.16" evidence="15"/>
<dbReference type="InterPro" id="IPR011607">
    <property type="entry name" value="MGS-like_dom"/>
</dbReference>
<feature type="region of interest" description="Disordered" evidence="24">
    <location>
        <begin position="1218"/>
        <end position="1237"/>
    </location>
</feature>
<dbReference type="GO" id="GO:0006526">
    <property type="term" value="P:L-arginine biosynthetic process"/>
    <property type="evidence" value="ECO:0007669"/>
    <property type="project" value="UniProtKB-KW"/>
</dbReference>
<evidence type="ECO:0000259" key="25">
    <source>
        <dbReference type="PROSITE" id="PS50975"/>
    </source>
</evidence>
<dbReference type="Gene3D" id="3.30.1490.20">
    <property type="entry name" value="ATP-grasp fold, A domain"/>
    <property type="match status" value="1"/>
</dbReference>
<dbReference type="Gene3D" id="3.40.50.20">
    <property type="match status" value="2"/>
</dbReference>
<evidence type="ECO:0000259" key="26">
    <source>
        <dbReference type="PROSITE" id="PS51855"/>
    </source>
</evidence>
<dbReference type="Pfam" id="PF02786">
    <property type="entry name" value="CPSase_L_D2"/>
    <property type="match status" value="2"/>
</dbReference>
<evidence type="ECO:0000256" key="21">
    <source>
        <dbReference type="ARBA" id="ARBA00069524"/>
    </source>
</evidence>
<comment type="cofactor">
    <cofactor evidence="1">
        <name>Mn(2+)</name>
        <dbReference type="ChEBI" id="CHEBI:29035"/>
    </cofactor>
</comment>
<evidence type="ECO:0000256" key="1">
    <source>
        <dbReference type="ARBA" id="ARBA00001936"/>
    </source>
</evidence>
<dbReference type="SUPFAM" id="SSF52440">
    <property type="entry name" value="PreATP-grasp domain"/>
    <property type="match status" value="2"/>
</dbReference>
<dbReference type="STRING" id="765915.A0A1Y2HPC1"/>
<dbReference type="InterPro" id="IPR036897">
    <property type="entry name" value="CarbamoylP_synth_lsu_oligo_sf"/>
</dbReference>
<evidence type="ECO:0000256" key="8">
    <source>
        <dbReference type="ARBA" id="ARBA00022723"/>
    </source>
</evidence>
<feature type="domain" description="ATP-grasp" evidence="25">
    <location>
        <begin position="261"/>
        <end position="453"/>
    </location>
</feature>
<dbReference type="FunFam" id="3.30.470.20:FF:000026">
    <property type="entry name" value="Carbamoyl-phosphate synthase large chain"/>
    <property type="match status" value="1"/>
</dbReference>
<reference evidence="27 28" key="1">
    <citation type="submission" date="2016-07" db="EMBL/GenBank/DDBJ databases">
        <title>Pervasive Adenine N6-methylation of Active Genes in Fungi.</title>
        <authorList>
            <consortium name="DOE Joint Genome Institute"/>
            <person name="Mondo S.J."/>
            <person name="Dannebaum R.O."/>
            <person name="Kuo R.C."/>
            <person name="Labutti K."/>
            <person name="Haridas S."/>
            <person name="Kuo A."/>
            <person name="Salamov A."/>
            <person name="Ahrendt S.R."/>
            <person name="Lipzen A."/>
            <person name="Sullivan W."/>
            <person name="Andreopoulos W.B."/>
            <person name="Clum A."/>
            <person name="Lindquist E."/>
            <person name="Daum C."/>
            <person name="Ramamoorthy G.K."/>
            <person name="Gryganskyi A."/>
            <person name="Culley D."/>
            <person name="Magnuson J.K."/>
            <person name="James T.Y."/>
            <person name="O'Malley M.A."/>
            <person name="Stajich J.E."/>
            <person name="Spatafora J.W."/>
            <person name="Visel A."/>
            <person name="Grigoriev I.V."/>
        </authorList>
    </citation>
    <scope>NUCLEOTIDE SEQUENCE [LARGE SCALE GENOMIC DNA]</scope>
    <source>
        <strain evidence="27 28">PL171</strain>
    </source>
</reference>
<keyword evidence="9" id="KW-0677">Repeat</keyword>
<evidence type="ECO:0000256" key="5">
    <source>
        <dbReference type="ARBA" id="ARBA00022571"/>
    </source>
</evidence>
<accession>A0A1Y2HPC1</accession>
<sequence length="1237" mass="133936">MTTARLLNLRTHVRAARLGARSTSSLPLARAASAATVEQTIKATSRSHSCHQYRSLSILSKPSAASTFGKSYAAGRPLTLGPVSIAHTTSTHTYLSWPVLHPGTRRTFATHAPTPTPEPAPLTFTTDGVQKEPLAKRVLVVGSGGLSIGQAGEFDYSGSQAIKALKEEGVHTILVNPNIATVQTDPKLADKVYFLPITPAYLEQVIEREKPDGILLTFGGQTALNVGIQLDKLGILAKHKVKVLGTPISTLITSEDRDLFAKALQEIDVAIAKSIAVESVPAALAAADEIGYPVIVRSAYALGGLGSGFANNKQELHDLATQSLALAPQILVERSMKGWKEVEYEVVRDAQDNCITVCNMENFDPLGVHTGDSIVVAPSQTLSDDEYHWLRESAIKIVRHLGVVGECNVQYAFNPDARELAVIEVNARLSRSSALASKATGYPLAFVAAKIALGYSLPELRNAVTKTTTACFEPALDYIVTKIPRWDLAKFGHPVERTVGSMMKSVGEVMAIGRTFEESLQKAMRMVDPNVHGFEPLAVAAADADKKAQVVTKESVVKALSKPTDARLFDLANAFAHGTHSVDELHDLTKIDRWFLYKLQNIDNARKHLSTHNKLDTLDKTSVKTAKQFGFSDLQIASAVGNGVSEMDVRSHRLKYGIRPWVKRIDTMANEVKCDTNYLYTTYHGSAHDVTFTDNGTLVLGSGVYRIGSSVEFDWCGVSAIRALRDQGRKTIMLNYNPETVSTDFDEVDRLYFDELSLERVLDIYDLEGAQGVMVSVGGQLPQNIALPLKQLGGCNVLGTDPEMIDSAEDRFKFSKILDAAGVHQPRWMQLTTVDEAQQFADRVGYPVLVRPSYVLSGAAMRVARTHDELEAYLSAAAAVSPKHPVVVTEFIEGPHVREIDVDAVAQDGRVVAAAVSLHVEPAGVHSGDASLLLPGVDEPARQKANAIAAKVAQALRITGPFNMQLIDRGCGELLVIECNLRASRSFPFASKVLGTNLIETATRAMTEADPVPAVDLQAPGRVPYVAAKLPQFSWTRLAGADPVLSVEMASTGEVACFANDAHEAFLMGLEAVNGFKVPKGRVFVSYARGMGVSVDQAIEVARLFQEAGYEIVTNSSEIAKGAMASKPVHLVEGVFEKGEAPHKWTLDQVRNAAKPLLLQEHGVDLMVNLTTGKSAKGIESTDYMLRRVAVDLGVPLMTNYQATKMLAEAIAKRKQAGKPTGEVKSWNEWLGDVHEQ</sequence>
<evidence type="ECO:0000256" key="20">
    <source>
        <dbReference type="ARBA" id="ARBA00060037"/>
    </source>
</evidence>
<evidence type="ECO:0000256" key="22">
    <source>
        <dbReference type="ARBA" id="ARBA00074189"/>
    </source>
</evidence>
<dbReference type="NCBIfam" id="TIGR01369">
    <property type="entry name" value="CPSaseII_lrg"/>
    <property type="match status" value="1"/>
</dbReference>
<evidence type="ECO:0000256" key="11">
    <source>
        <dbReference type="ARBA" id="ARBA00022840"/>
    </source>
</evidence>
<comment type="catalytic activity">
    <reaction evidence="18">
        <text>hydrogencarbonate + NH4(+) + 2 ATP = carbamoyl phosphate + 2 ADP + phosphate + 2 H(+)</text>
        <dbReference type="Rhea" id="RHEA:18029"/>
        <dbReference type="ChEBI" id="CHEBI:15378"/>
        <dbReference type="ChEBI" id="CHEBI:17544"/>
        <dbReference type="ChEBI" id="CHEBI:28938"/>
        <dbReference type="ChEBI" id="CHEBI:30616"/>
        <dbReference type="ChEBI" id="CHEBI:43474"/>
        <dbReference type="ChEBI" id="CHEBI:58228"/>
        <dbReference type="ChEBI" id="CHEBI:456216"/>
        <dbReference type="EC" id="6.3.4.16"/>
    </reaction>
</comment>
<dbReference type="InterPro" id="IPR036914">
    <property type="entry name" value="MGS-like_dom_sf"/>
</dbReference>
<evidence type="ECO:0000256" key="17">
    <source>
        <dbReference type="ARBA" id="ARBA00044318"/>
    </source>
</evidence>
<dbReference type="PROSITE" id="PS00867">
    <property type="entry name" value="CPSASE_2"/>
    <property type="match status" value="2"/>
</dbReference>
<dbReference type="InterPro" id="IPR013815">
    <property type="entry name" value="ATP_grasp_subdomain_1"/>
</dbReference>
<keyword evidence="8" id="KW-0479">Metal-binding</keyword>
<dbReference type="SUPFAM" id="SSF52335">
    <property type="entry name" value="Methylglyoxal synthase-like"/>
    <property type="match status" value="1"/>
</dbReference>
<evidence type="ECO:0000256" key="7">
    <source>
        <dbReference type="ARBA" id="ARBA00022605"/>
    </source>
</evidence>
<comment type="catalytic activity">
    <reaction evidence="19">
        <text>hydrogencarbonate + L-glutamine + 2 ATP + H2O = carbamoyl phosphate + L-glutamate + 2 ADP + phosphate + 2 H(+)</text>
        <dbReference type="Rhea" id="RHEA:18633"/>
        <dbReference type="ChEBI" id="CHEBI:15377"/>
        <dbReference type="ChEBI" id="CHEBI:15378"/>
        <dbReference type="ChEBI" id="CHEBI:17544"/>
        <dbReference type="ChEBI" id="CHEBI:29985"/>
        <dbReference type="ChEBI" id="CHEBI:30616"/>
        <dbReference type="ChEBI" id="CHEBI:43474"/>
        <dbReference type="ChEBI" id="CHEBI:58228"/>
        <dbReference type="ChEBI" id="CHEBI:58359"/>
        <dbReference type="ChEBI" id="CHEBI:456216"/>
        <dbReference type="EC" id="6.3.5.5"/>
    </reaction>
</comment>
<dbReference type="SMART" id="SM01096">
    <property type="entry name" value="CPSase_L_D3"/>
    <property type="match status" value="1"/>
</dbReference>
<keyword evidence="10 23" id="KW-0547">Nucleotide-binding</keyword>
<keyword evidence="7" id="KW-0028">Amino-acid biosynthesis</keyword>
<dbReference type="Pfam" id="PF25596">
    <property type="entry name" value="CPSase_L_D1"/>
    <property type="match status" value="2"/>
</dbReference>
<evidence type="ECO:0000256" key="15">
    <source>
        <dbReference type="ARBA" id="ARBA00044063"/>
    </source>
</evidence>
<dbReference type="PANTHER" id="PTHR11405">
    <property type="entry name" value="CARBAMOYLTRANSFERASE FAMILY MEMBER"/>
    <property type="match status" value="1"/>
</dbReference>
<dbReference type="InterPro" id="IPR011761">
    <property type="entry name" value="ATP-grasp"/>
</dbReference>
<keyword evidence="5" id="KW-0055">Arginine biosynthesis</keyword>
<dbReference type="InterPro" id="IPR005483">
    <property type="entry name" value="CPSase_dom"/>
</dbReference>
<keyword evidence="13" id="KW-0665">Pyrimidine biosynthesis</keyword>
<evidence type="ECO:0000256" key="9">
    <source>
        <dbReference type="ARBA" id="ARBA00022737"/>
    </source>
</evidence>
<evidence type="ECO:0000256" key="16">
    <source>
        <dbReference type="ARBA" id="ARBA00044249"/>
    </source>
</evidence>
<dbReference type="SUPFAM" id="SSF48108">
    <property type="entry name" value="Carbamoyl phosphate synthetase, large subunit connection domain"/>
    <property type="match status" value="1"/>
</dbReference>
<dbReference type="GO" id="GO:0004087">
    <property type="term" value="F:carbamoyl-phosphate synthase (ammonia) activity"/>
    <property type="evidence" value="ECO:0007669"/>
    <property type="project" value="UniProtKB-EC"/>
</dbReference>
<dbReference type="Pfam" id="PF02787">
    <property type="entry name" value="CPSase_L_D3"/>
    <property type="match status" value="1"/>
</dbReference>
<keyword evidence="12" id="KW-0460">Magnesium</keyword>
<evidence type="ECO:0000256" key="6">
    <source>
        <dbReference type="ARBA" id="ARBA00022598"/>
    </source>
</evidence>
<dbReference type="FunFam" id="3.30.1490.20:FF:000001">
    <property type="entry name" value="Carbamoyl-phosphate synthase large chain"/>
    <property type="match status" value="1"/>
</dbReference>
<evidence type="ECO:0000256" key="12">
    <source>
        <dbReference type="ARBA" id="ARBA00022842"/>
    </source>
</evidence>
<dbReference type="Proteomes" id="UP000193411">
    <property type="component" value="Unassembled WGS sequence"/>
</dbReference>
<dbReference type="PRINTS" id="PR00098">
    <property type="entry name" value="CPSASE"/>
</dbReference>
<dbReference type="GO" id="GO:0006221">
    <property type="term" value="P:pyrimidine nucleotide biosynthetic process"/>
    <property type="evidence" value="ECO:0007669"/>
    <property type="project" value="UniProtKB-KW"/>
</dbReference>
<dbReference type="EMBL" id="MCFL01000017">
    <property type="protein sequence ID" value="ORZ36430.1"/>
    <property type="molecule type" value="Genomic_DNA"/>
</dbReference>
<dbReference type="PROSITE" id="PS50975">
    <property type="entry name" value="ATP_GRASP"/>
    <property type="match status" value="2"/>
</dbReference>
<dbReference type="InterPro" id="IPR005480">
    <property type="entry name" value="CPSase_lsu_oligo"/>
</dbReference>
<evidence type="ECO:0000256" key="19">
    <source>
        <dbReference type="ARBA" id="ARBA00048816"/>
    </source>
</evidence>
<dbReference type="FunFam" id="3.30.470.20:FF:000001">
    <property type="entry name" value="Carbamoyl-phosphate synthase large chain"/>
    <property type="match status" value="1"/>
</dbReference>
<comment type="function">
    <text evidence="20">Small subunit of the glutamine-dependent carbamoyl phosphate synthetase (CPSase). CPSase catalyzes the formation of carbamoyl phosphate from the ammonia moiety of glutamine, carbonate, and phosphate donated by ATP, constituting the first step of the biosynthetic pathway leading to pyrimidine nucleotides. The large subunit (synthetase) binds the substrates ammonia (free or transferred from glutamine from the small subunit), hydrogencarbonate and ATP and carries out an ATP-coupled ligase reaction, activating hydrogencarbonate by forming carboxy phosphate which reacts with ammonia to form carbamoyl phosphate.</text>
</comment>
<proteinExistence type="inferred from homology"/>
<dbReference type="FunFam" id="3.40.50.20:FF:000001">
    <property type="entry name" value="Carbamoyl-phosphate synthase large chain"/>
    <property type="match status" value="1"/>
</dbReference>
<dbReference type="NCBIfam" id="NF003671">
    <property type="entry name" value="PRK05294.1"/>
    <property type="match status" value="1"/>
</dbReference>
<dbReference type="InterPro" id="IPR005479">
    <property type="entry name" value="CPAse_ATP-bd"/>
</dbReference>
<dbReference type="EC" id="6.3.5.5" evidence="4"/>
<dbReference type="GO" id="GO:0005737">
    <property type="term" value="C:cytoplasm"/>
    <property type="evidence" value="ECO:0007669"/>
    <property type="project" value="TreeGrafter"/>
</dbReference>
<evidence type="ECO:0000313" key="28">
    <source>
        <dbReference type="Proteomes" id="UP000193411"/>
    </source>
</evidence>
<dbReference type="InterPro" id="IPR006275">
    <property type="entry name" value="CPSase_lsu"/>
</dbReference>
<gene>
    <name evidence="27" type="ORF">BCR44DRAFT_152549</name>
</gene>